<dbReference type="AlphaFoldDB" id="A0A699H6N9"/>
<proteinExistence type="predicted"/>
<protein>
    <submittedName>
        <fullName evidence="1">Uncharacterized protein</fullName>
    </submittedName>
</protein>
<sequence length="188" mass="21392">MTGSGFRGRGSWYGEGGGCTRRSAAVVPLPIALPMATLTTTISVYGDQFLEVGAQLELHESILHDHTKRLDALLPTLVMDIDSDVRELYTRSGAVKDEIFSQRYRFSSLERERERATVTFETLWRPVLALEAWVGHVDTRMADMSLARYDDHRLIHDMLVQQAAMQRELQEMRGRVIALEQERGCREP</sequence>
<accession>A0A699H6N9</accession>
<comment type="caution">
    <text evidence="1">The sequence shown here is derived from an EMBL/GenBank/DDBJ whole genome shotgun (WGS) entry which is preliminary data.</text>
</comment>
<gene>
    <name evidence="1" type="ORF">Tci_338958</name>
</gene>
<dbReference type="EMBL" id="BKCJ010122496">
    <property type="protein sequence ID" value="GEX66983.1"/>
    <property type="molecule type" value="Genomic_DNA"/>
</dbReference>
<name>A0A699H6N9_TANCI</name>
<reference evidence="1" key="1">
    <citation type="journal article" date="2019" name="Sci. Rep.">
        <title>Draft genome of Tanacetum cinerariifolium, the natural source of mosquito coil.</title>
        <authorList>
            <person name="Yamashiro T."/>
            <person name="Shiraishi A."/>
            <person name="Satake H."/>
            <person name="Nakayama K."/>
        </authorList>
    </citation>
    <scope>NUCLEOTIDE SEQUENCE</scope>
</reference>
<evidence type="ECO:0000313" key="1">
    <source>
        <dbReference type="EMBL" id="GEX66983.1"/>
    </source>
</evidence>
<organism evidence="1">
    <name type="scientific">Tanacetum cinerariifolium</name>
    <name type="common">Dalmatian daisy</name>
    <name type="synonym">Chrysanthemum cinerariifolium</name>
    <dbReference type="NCBI Taxonomy" id="118510"/>
    <lineage>
        <taxon>Eukaryota</taxon>
        <taxon>Viridiplantae</taxon>
        <taxon>Streptophyta</taxon>
        <taxon>Embryophyta</taxon>
        <taxon>Tracheophyta</taxon>
        <taxon>Spermatophyta</taxon>
        <taxon>Magnoliopsida</taxon>
        <taxon>eudicotyledons</taxon>
        <taxon>Gunneridae</taxon>
        <taxon>Pentapetalae</taxon>
        <taxon>asterids</taxon>
        <taxon>campanulids</taxon>
        <taxon>Asterales</taxon>
        <taxon>Asteraceae</taxon>
        <taxon>Asteroideae</taxon>
        <taxon>Anthemideae</taxon>
        <taxon>Anthemidinae</taxon>
        <taxon>Tanacetum</taxon>
    </lineage>
</organism>